<name>X0WSN2_9ZZZZ</name>
<organism evidence="1">
    <name type="scientific">marine sediment metagenome</name>
    <dbReference type="NCBI Taxonomy" id="412755"/>
    <lineage>
        <taxon>unclassified sequences</taxon>
        <taxon>metagenomes</taxon>
        <taxon>ecological metagenomes</taxon>
    </lineage>
</organism>
<gene>
    <name evidence="1" type="ORF">S01H1_72286</name>
</gene>
<sequence>LPGFSALCGGAQGIVIDLENRALMGGADPRRQAYAIGC</sequence>
<dbReference type="EMBL" id="BARS01048197">
    <property type="protein sequence ID" value="GAG33944.1"/>
    <property type="molecule type" value="Genomic_DNA"/>
</dbReference>
<reference evidence="1" key="1">
    <citation type="journal article" date="2014" name="Front. Microbiol.">
        <title>High frequency of phylogenetically diverse reductive dehalogenase-homologous genes in deep subseafloor sedimentary metagenomes.</title>
        <authorList>
            <person name="Kawai M."/>
            <person name="Futagami T."/>
            <person name="Toyoda A."/>
            <person name="Takaki Y."/>
            <person name="Nishi S."/>
            <person name="Hori S."/>
            <person name="Arai W."/>
            <person name="Tsubouchi T."/>
            <person name="Morono Y."/>
            <person name="Uchiyama I."/>
            <person name="Ito T."/>
            <person name="Fujiyama A."/>
            <person name="Inagaki F."/>
            <person name="Takami H."/>
        </authorList>
    </citation>
    <scope>NUCLEOTIDE SEQUENCE</scope>
    <source>
        <strain evidence="1">Expedition CK06-06</strain>
    </source>
</reference>
<accession>X0WSN2</accession>
<dbReference type="AlphaFoldDB" id="X0WSN2"/>
<comment type="caution">
    <text evidence="1">The sequence shown here is derived from an EMBL/GenBank/DDBJ whole genome shotgun (WGS) entry which is preliminary data.</text>
</comment>
<proteinExistence type="predicted"/>
<protein>
    <submittedName>
        <fullName evidence="1">Uncharacterized protein</fullName>
    </submittedName>
</protein>
<feature type="non-terminal residue" evidence="1">
    <location>
        <position position="1"/>
    </location>
</feature>
<evidence type="ECO:0000313" key="1">
    <source>
        <dbReference type="EMBL" id="GAG33944.1"/>
    </source>
</evidence>